<evidence type="ECO:0000259" key="1">
    <source>
        <dbReference type="SMART" id="SM00256"/>
    </source>
</evidence>
<dbReference type="OrthoDB" id="7960639at2759"/>
<protein>
    <recommendedName>
        <fullName evidence="1">F-box domain-containing protein</fullName>
    </recommendedName>
</protein>
<comment type="caution">
    <text evidence="2">The sequence shown here is derived from an EMBL/GenBank/DDBJ whole genome shotgun (WGS) entry which is preliminary data.</text>
</comment>
<dbReference type="AlphaFoldDB" id="A0A6D2JDQ7"/>
<dbReference type="Pfam" id="PF25210">
    <property type="entry name" value="Kelch_FKB95"/>
    <property type="match status" value="1"/>
</dbReference>
<gene>
    <name evidence="2" type="ORF">MERR_LOCUS25053</name>
</gene>
<dbReference type="InterPro" id="IPR057499">
    <property type="entry name" value="Kelch_FKB95"/>
</dbReference>
<dbReference type="InterPro" id="IPR001810">
    <property type="entry name" value="F-box_dom"/>
</dbReference>
<dbReference type="Pfam" id="PF00646">
    <property type="entry name" value="F-box"/>
    <property type="match status" value="1"/>
</dbReference>
<feature type="domain" description="F-box" evidence="1">
    <location>
        <begin position="19"/>
        <end position="59"/>
    </location>
</feature>
<accession>A0A6D2JDQ7</accession>
<dbReference type="InterPro" id="IPR050354">
    <property type="entry name" value="F-box/kelch-repeat_ARATH"/>
</dbReference>
<dbReference type="InterPro" id="IPR015915">
    <property type="entry name" value="Kelch-typ_b-propeller"/>
</dbReference>
<dbReference type="Gene3D" id="2.120.10.80">
    <property type="entry name" value="Kelch-type beta propeller"/>
    <property type="match status" value="1"/>
</dbReference>
<evidence type="ECO:0000313" key="3">
    <source>
        <dbReference type="Proteomes" id="UP000467841"/>
    </source>
</evidence>
<keyword evidence="3" id="KW-1185">Reference proteome</keyword>
<dbReference type="Proteomes" id="UP000467841">
    <property type="component" value="Unassembled WGS sequence"/>
</dbReference>
<dbReference type="CDD" id="cd22152">
    <property type="entry name" value="F-box_AtAFR-like"/>
    <property type="match status" value="1"/>
</dbReference>
<proteinExistence type="predicted"/>
<sequence>MSTEDSADEENQPSPLPSLPQEIITECVARAPRSYYSILSLVSNHFRSLVTSPELYARRRSLPSRDDHCLYVAISENQTSSINWYTLSRKPNNKFWLVRIPSLPPMALHGSYVVVGRSILVMGGFFRWGLISPGVFRIDCWSHTVQPLFPMPKAVAGSVCELVDGKIYVIGGSDSGSSEMKSSSGLIMAFDLEAQTWEVWQRPDWEVRQRWFSSVNMSGKIHMRGNKNSYVFEPKEGTWEEDRVLDSKEWSNACVIDNVLYYYDARVNCIRTYDPKERVWGVVKGVELGMFEDGSWSYAVNYGGNLLVFLHKEVALTETTEIWCAEVVVERREEGEIWGRVAWCDLVLDGKFHIMKCLSVKV</sequence>
<evidence type="ECO:0000313" key="2">
    <source>
        <dbReference type="EMBL" id="CAA7037818.1"/>
    </source>
</evidence>
<dbReference type="SMART" id="SM00256">
    <property type="entry name" value="FBOX"/>
    <property type="match status" value="1"/>
</dbReference>
<dbReference type="EMBL" id="CACVBM020001183">
    <property type="protein sequence ID" value="CAA7037818.1"/>
    <property type="molecule type" value="Genomic_DNA"/>
</dbReference>
<organism evidence="2 3">
    <name type="scientific">Microthlaspi erraticum</name>
    <dbReference type="NCBI Taxonomy" id="1685480"/>
    <lineage>
        <taxon>Eukaryota</taxon>
        <taxon>Viridiplantae</taxon>
        <taxon>Streptophyta</taxon>
        <taxon>Embryophyta</taxon>
        <taxon>Tracheophyta</taxon>
        <taxon>Spermatophyta</taxon>
        <taxon>Magnoliopsida</taxon>
        <taxon>eudicotyledons</taxon>
        <taxon>Gunneridae</taxon>
        <taxon>Pentapetalae</taxon>
        <taxon>rosids</taxon>
        <taxon>malvids</taxon>
        <taxon>Brassicales</taxon>
        <taxon>Brassicaceae</taxon>
        <taxon>Coluteocarpeae</taxon>
        <taxon>Microthlaspi</taxon>
    </lineage>
</organism>
<dbReference type="PANTHER" id="PTHR24414:SF193">
    <property type="entry name" value="F-BOX DOMAIN-CONTAINING PROTEIN"/>
    <property type="match status" value="1"/>
</dbReference>
<dbReference type="SUPFAM" id="SSF117281">
    <property type="entry name" value="Kelch motif"/>
    <property type="match status" value="1"/>
</dbReference>
<reference evidence="2" key="1">
    <citation type="submission" date="2020-01" db="EMBL/GenBank/DDBJ databases">
        <authorList>
            <person name="Mishra B."/>
        </authorList>
    </citation>
    <scope>NUCLEOTIDE SEQUENCE [LARGE SCALE GENOMIC DNA]</scope>
</reference>
<dbReference type="PANTHER" id="PTHR24414">
    <property type="entry name" value="F-BOX/KELCH-REPEAT PROTEIN SKIP4"/>
    <property type="match status" value="1"/>
</dbReference>
<name>A0A6D2JDQ7_9BRAS</name>